<comment type="caution">
    <text evidence="1">The sequence shown here is derived from an EMBL/GenBank/DDBJ whole genome shotgun (WGS) entry which is preliminary data.</text>
</comment>
<proteinExistence type="predicted"/>
<sequence>MLFPEVQPPQASTVSHGGQAIHVLCLRPVLFPKVGSPPAPKDSHWRKALFVPGVWAGLCAKVKPPSTPSESLRRKTVFMLGVREVFRKETGSCFPSDKACKIDRWQFIKPCEVQCATS</sequence>
<protein>
    <submittedName>
        <fullName evidence="1">Uncharacterized protein</fullName>
    </submittedName>
</protein>
<organism evidence="1 2">
    <name type="scientific">Staurois parvus</name>
    <dbReference type="NCBI Taxonomy" id="386267"/>
    <lineage>
        <taxon>Eukaryota</taxon>
        <taxon>Metazoa</taxon>
        <taxon>Chordata</taxon>
        <taxon>Craniata</taxon>
        <taxon>Vertebrata</taxon>
        <taxon>Euteleostomi</taxon>
        <taxon>Amphibia</taxon>
        <taxon>Batrachia</taxon>
        <taxon>Anura</taxon>
        <taxon>Neobatrachia</taxon>
        <taxon>Ranoidea</taxon>
        <taxon>Ranidae</taxon>
        <taxon>Staurois</taxon>
    </lineage>
</organism>
<keyword evidence="2" id="KW-1185">Reference proteome</keyword>
<gene>
    <name evidence="1" type="ORF">SPARVUS_LOCUS3564576</name>
</gene>
<accession>A0ABN9BTD3</accession>
<dbReference type="Proteomes" id="UP001162483">
    <property type="component" value="Unassembled WGS sequence"/>
</dbReference>
<evidence type="ECO:0000313" key="2">
    <source>
        <dbReference type="Proteomes" id="UP001162483"/>
    </source>
</evidence>
<evidence type="ECO:0000313" key="1">
    <source>
        <dbReference type="EMBL" id="CAI9550758.1"/>
    </source>
</evidence>
<name>A0ABN9BTD3_9NEOB</name>
<reference evidence="1" key="1">
    <citation type="submission" date="2023-05" db="EMBL/GenBank/DDBJ databases">
        <authorList>
            <person name="Stuckert A."/>
        </authorList>
    </citation>
    <scope>NUCLEOTIDE SEQUENCE</scope>
</reference>
<dbReference type="EMBL" id="CATNWA010005772">
    <property type="protein sequence ID" value="CAI9550758.1"/>
    <property type="molecule type" value="Genomic_DNA"/>
</dbReference>